<dbReference type="GO" id="GO:0016020">
    <property type="term" value="C:membrane"/>
    <property type="evidence" value="ECO:0007669"/>
    <property type="project" value="UniProtKB-SubCell"/>
</dbReference>
<feature type="transmembrane region" description="Helical" evidence="6">
    <location>
        <begin position="124"/>
        <end position="144"/>
    </location>
</feature>
<feature type="transmembrane region" description="Helical" evidence="6">
    <location>
        <begin position="156"/>
        <end position="177"/>
    </location>
</feature>
<dbReference type="PANTHER" id="PTHR22911">
    <property type="entry name" value="ACYL-MALONYL CONDENSING ENZYME-RELATED"/>
    <property type="match status" value="1"/>
</dbReference>
<name>A0A1H3NR17_9RHOB</name>
<gene>
    <name evidence="8" type="ORF">SAMN05444004_10472</name>
</gene>
<keyword evidence="9" id="KW-1185">Reference proteome</keyword>
<evidence type="ECO:0000256" key="2">
    <source>
        <dbReference type="ARBA" id="ARBA00009853"/>
    </source>
</evidence>
<evidence type="ECO:0000256" key="5">
    <source>
        <dbReference type="ARBA" id="ARBA00023136"/>
    </source>
</evidence>
<comment type="similarity">
    <text evidence="2">Belongs to the drug/metabolite transporter (DMT) superfamily. 10 TMS drug/metabolite exporter (DME) (TC 2.A.7.3) family.</text>
</comment>
<dbReference type="STRING" id="1244108.SAMN05444004_10472"/>
<feature type="transmembrane region" description="Helical" evidence="6">
    <location>
        <begin position="74"/>
        <end position="95"/>
    </location>
</feature>
<dbReference type="SUPFAM" id="SSF103481">
    <property type="entry name" value="Multidrug resistance efflux transporter EmrE"/>
    <property type="match status" value="2"/>
</dbReference>
<evidence type="ECO:0000256" key="3">
    <source>
        <dbReference type="ARBA" id="ARBA00022692"/>
    </source>
</evidence>
<evidence type="ECO:0000256" key="1">
    <source>
        <dbReference type="ARBA" id="ARBA00004141"/>
    </source>
</evidence>
<feature type="transmembrane region" description="Helical" evidence="6">
    <location>
        <begin position="252"/>
        <end position="270"/>
    </location>
</feature>
<protein>
    <submittedName>
        <fullName evidence="8">EamA-like transporter family protein</fullName>
    </submittedName>
</protein>
<keyword evidence="3 6" id="KW-0812">Transmembrane</keyword>
<dbReference type="PANTHER" id="PTHR22911:SF6">
    <property type="entry name" value="SOLUTE CARRIER FAMILY 35 MEMBER G1"/>
    <property type="match status" value="1"/>
</dbReference>
<reference evidence="9" key="1">
    <citation type="submission" date="2016-10" db="EMBL/GenBank/DDBJ databases">
        <authorList>
            <person name="Varghese N."/>
            <person name="Submissions S."/>
        </authorList>
    </citation>
    <scope>NUCLEOTIDE SEQUENCE [LARGE SCALE GENOMIC DNA]</scope>
    <source>
        <strain evidence="9">DSM 100420</strain>
    </source>
</reference>
<dbReference type="InterPro" id="IPR000620">
    <property type="entry name" value="EamA_dom"/>
</dbReference>
<feature type="domain" description="EamA" evidence="7">
    <location>
        <begin position="4"/>
        <end position="116"/>
    </location>
</feature>
<proteinExistence type="inferred from homology"/>
<evidence type="ECO:0000313" key="8">
    <source>
        <dbReference type="EMBL" id="SDY91203.1"/>
    </source>
</evidence>
<evidence type="ECO:0000256" key="4">
    <source>
        <dbReference type="ARBA" id="ARBA00022989"/>
    </source>
</evidence>
<feature type="transmembrane region" description="Helical" evidence="6">
    <location>
        <begin position="227"/>
        <end position="246"/>
    </location>
</feature>
<organism evidence="8 9">
    <name type="scientific">Jannaschia faecimaris</name>
    <dbReference type="NCBI Taxonomy" id="1244108"/>
    <lineage>
        <taxon>Bacteria</taxon>
        <taxon>Pseudomonadati</taxon>
        <taxon>Pseudomonadota</taxon>
        <taxon>Alphaproteobacteria</taxon>
        <taxon>Rhodobacterales</taxon>
        <taxon>Roseobacteraceae</taxon>
        <taxon>Jannaschia</taxon>
    </lineage>
</organism>
<accession>A0A1H3NR17</accession>
<sequence>MDQFIRIIAAESSLWTFHIVRSGMMWVLALVFVAVMGRRLKVVNLRAVAARSAVMSTAMILYFGALGFMSVAEAAAGLFSAPIWVLIFSVVFFGLRIGPVRVAAAIVGFVGVILVLSPDMAALSVLNLLPVLSGAFYAVAVIATREWCDGEDAITLALGVFSFMAFWGLCGIALGAALGWEPTGYLTRGWVTPSSTVFWLCVMQAVCSLVAVTLLTRGYQLAEASLVSVFEYSVLAFSALFGFLVWGDLLTLWSGLGLVLIAAAGSLIALRDRGDPRVVDAVGRSP</sequence>
<feature type="transmembrane region" description="Helical" evidence="6">
    <location>
        <begin position="102"/>
        <end position="118"/>
    </location>
</feature>
<feature type="transmembrane region" description="Helical" evidence="6">
    <location>
        <begin position="197"/>
        <end position="215"/>
    </location>
</feature>
<keyword evidence="4 6" id="KW-1133">Transmembrane helix</keyword>
<evidence type="ECO:0000256" key="6">
    <source>
        <dbReference type="SAM" id="Phobius"/>
    </source>
</evidence>
<evidence type="ECO:0000313" key="9">
    <source>
        <dbReference type="Proteomes" id="UP000198914"/>
    </source>
</evidence>
<feature type="transmembrane region" description="Helical" evidence="6">
    <location>
        <begin position="48"/>
        <end position="68"/>
    </location>
</feature>
<keyword evidence="5 6" id="KW-0472">Membrane</keyword>
<comment type="subcellular location">
    <subcellularLocation>
        <location evidence="1">Membrane</location>
        <topology evidence="1">Multi-pass membrane protein</topology>
    </subcellularLocation>
</comment>
<evidence type="ECO:0000259" key="7">
    <source>
        <dbReference type="Pfam" id="PF00892"/>
    </source>
</evidence>
<feature type="transmembrane region" description="Helical" evidence="6">
    <location>
        <begin position="15"/>
        <end position="36"/>
    </location>
</feature>
<dbReference type="EMBL" id="FNPX01000004">
    <property type="protein sequence ID" value="SDY91203.1"/>
    <property type="molecule type" value="Genomic_DNA"/>
</dbReference>
<dbReference type="AlphaFoldDB" id="A0A1H3NR17"/>
<dbReference type="InterPro" id="IPR037185">
    <property type="entry name" value="EmrE-like"/>
</dbReference>
<dbReference type="Pfam" id="PF00892">
    <property type="entry name" value="EamA"/>
    <property type="match status" value="1"/>
</dbReference>
<dbReference type="Proteomes" id="UP000198914">
    <property type="component" value="Unassembled WGS sequence"/>
</dbReference>
<dbReference type="OrthoDB" id="9812899at2"/>